<feature type="non-terminal residue" evidence="2">
    <location>
        <position position="1"/>
    </location>
</feature>
<dbReference type="Proteomes" id="UP000784294">
    <property type="component" value="Unassembled WGS sequence"/>
</dbReference>
<dbReference type="AlphaFoldDB" id="A0A448XK24"/>
<organism evidence="2 3">
    <name type="scientific">Protopolystoma xenopodis</name>
    <dbReference type="NCBI Taxonomy" id="117903"/>
    <lineage>
        <taxon>Eukaryota</taxon>
        <taxon>Metazoa</taxon>
        <taxon>Spiralia</taxon>
        <taxon>Lophotrochozoa</taxon>
        <taxon>Platyhelminthes</taxon>
        <taxon>Monogenea</taxon>
        <taxon>Polyopisthocotylea</taxon>
        <taxon>Polystomatidea</taxon>
        <taxon>Polystomatidae</taxon>
        <taxon>Protopolystoma</taxon>
    </lineage>
</organism>
<sequence length="239" mass="24903">GYHLSGSPANVNRSAWRAKSTSLIVPCSNIVNVSGNTEAGRSSRQSALRVCTDATVCQQICEHSTSPDLHGCQTSGPSSSSSSYSCSVAASIPSPSSPASLLGPRSSSRSSPGKTQCCTGLIIEAASTSPDSAITGSSSSSLDSGVSLSSCAPCLKSGDSLLGPGRQKALKSPHVDLVCLYAIICIDLTSQLTSKSPLSISSSSTKSTNSWEFLTETFHVSEICFNWMFYASRFPYYSQ</sequence>
<feature type="compositionally biased region" description="Low complexity" evidence="1">
    <location>
        <begin position="95"/>
        <end position="113"/>
    </location>
</feature>
<evidence type="ECO:0000313" key="2">
    <source>
        <dbReference type="EMBL" id="VEL38532.1"/>
    </source>
</evidence>
<accession>A0A448XK24</accession>
<feature type="region of interest" description="Disordered" evidence="1">
    <location>
        <begin position="95"/>
        <end position="115"/>
    </location>
</feature>
<evidence type="ECO:0000256" key="1">
    <source>
        <dbReference type="SAM" id="MobiDB-lite"/>
    </source>
</evidence>
<evidence type="ECO:0000313" key="3">
    <source>
        <dbReference type="Proteomes" id="UP000784294"/>
    </source>
</evidence>
<comment type="caution">
    <text evidence="2">The sequence shown here is derived from an EMBL/GenBank/DDBJ whole genome shotgun (WGS) entry which is preliminary data.</text>
</comment>
<gene>
    <name evidence="2" type="ORF">PXEA_LOCUS31972</name>
</gene>
<reference evidence="2" key="1">
    <citation type="submission" date="2018-11" db="EMBL/GenBank/DDBJ databases">
        <authorList>
            <consortium name="Pathogen Informatics"/>
        </authorList>
    </citation>
    <scope>NUCLEOTIDE SEQUENCE</scope>
</reference>
<proteinExistence type="predicted"/>
<name>A0A448XK24_9PLAT</name>
<keyword evidence="3" id="KW-1185">Reference proteome</keyword>
<dbReference type="EMBL" id="CAAALY010258204">
    <property type="protein sequence ID" value="VEL38532.1"/>
    <property type="molecule type" value="Genomic_DNA"/>
</dbReference>
<protein>
    <submittedName>
        <fullName evidence="2">Uncharacterized protein</fullName>
    </submittedName>
</protein>